<accession>A0ABV3Q027</accession>
<name>A0ABV3Q027_9BACL</name>
<gene>
    <name evidence="1" type="ORF">AB1471_02110</name>
</gene>
<dbReference type="InterPro" id="IPR011990">
    <property type="entry name" value="TPR-like_helical_dom_sf"/>
</dbReference>
<evidence type="ECO:0000313" key="1">
    <source>
        <dbReference type="EMBL" id="MEW9500591.1"/>
    </source>
</evidence>
<dbReference type="SUPFAM" id="SSF48452">
    <property type="entry name" value="TPR-like"/>
    <property type="match status" value="1"/>
</dbReference>
<dbReference type="EMBL" id="JBFMIA010000001">
    <property type="protein sequence ID" value="MEW9500591.1"/>
    <property type="molecule type" value="Genomic_DNA"/>
</dbReference>
<comment type="caution">
    <text evidence="1">The sequence shown here is derived from an EMBL/GenBank/DDBJ whole genome shotgun (WGS) entry which is preliminary data.</text>
</comment>
<sequence length="321" mass="37008">MTKRPDKHIKRDQKVIPFPGLKDRLVEKGLAKLQSQLHKEAIELLVEAYALDGEDPVTGTSLAVALYEDRQWEQSKTICERLLFEGLGDYEEMLELYILNLLQLKEHDQIITTIETVIDEQIISADKQAHFEHLLAMSKRHEQQDEGQPTQSFSLGEKLEQQMIQVANLAKQNVHPFKQSLIDSIQDKNTHPFIKTMVLNVLREQGVQDTVTIEKWTHREVVNPAQLVDPFESEKFREVAEVIQKEGGQVDPTLSELAIDLIRRHIFLLYPFSWDEIDVKVIGEAYLQLAKSYMGEAIEWSEKEKNGIVKEIEILENVSMI</sequence>
<proteinExistence type="predicted"/>
<evidence type="ECO:0000313" key="2">
    <source>
        <dbReference type="Proteomes" id="UP001556040"/>
    </source>
</evidence>
<evidence type="ECO:0008006" key="3">
    <source>
        <dbReference type="Google" id="ProtNLM"/>
    </source>
</evidence>
<dbReference type="RefSeq" id="WP_367777897.1">
    <property type="nucleotide sequence ID" value="NZ_JBFMIA010000001.1"/>
</dbReference>
<dbReference type="SUPFAM" id="SSF116965">
    <property type="entry name" value="Hypothetical protein MPN330"/>
    <property type="match status" value="1"/>
</dbReference>
<dbReference type="Proteomes" id="UP001556040">
    <property type="component" value="Unassembled WGS sequence"/>
</dbReference>
<dbReference type="Gene3D" id="1.25.40.10">
    <property type="entry name" value="Tetratricopeptide repeat domain"/>
    <property type="match status" value="1"/>
</dbReference>
<keyword evidence="2" id="KW-1185">Reference proteome</keyword>
<protein>
    <recommendedName>
        <fullName evidence="3">Tetratricopeptide repeat protein</fullName>
    </recommendedName>
</protein>
<organism evidence="1 2">
    <name type="scientific">Jeotgalibacillus marinus</name>
    <dbReference type="NCBI Taxonomy" id="86667"/>
    <lineage>
        <taxon>Bacteria</taxon>
        <taxon>Bacillati</taxon>
        <taxon>Bacillota</taxon>
        <taxon>Bacilli</taxon>
        <taxon>Bacillales</taxon>
        <taxon>Caryophanaceae</taxon>
        <taxon>Jeotgalibacillus</taxon>
    </lineage>
</organism>
<reference evidence="1 2" key="1">
    <citation type="journal article" date="1979" name="Int. J. Syst. Evol. Microbiol.">
        <title>Bacillus globisporus subsp. marinus subsp. nov.</title>
        <authorList>
            <person name="Liu H."/>
        </authorList>
    </citation>
    <scope>NUCLEOTIDE SEQUENCE [LARGE SCALE GENOMIC DNA]</scope>
    <source>
        <strain evidence="1 2">DSM 1297</strain>
    </source>
</reference>